<name>A0A386Z888_9NOCA</name>
<dbReference type="GO" id="GO:0003677">
    <property type="term" value="F:DNA binding"/>
    <property type="evidence" value="ECO:0007669"/>
    <property type="project" value="UniProtKB-KW"/>
</dbReference>
<gene>
    <name evidence="7" type="ORF">D7D52_08135</name>
</gene>
<dbReference type="OrthoDB" id="4567915at2"/>
<dbReference type="InterPro" id="IPR047057">
    <property type="entry name" value="MerR_fam"/>
</dbReference>
<keyword evidence="1" id="KW-0805">Transcription regulation</keyword>
<evidence type="ECO:0000256" key="1">
    <source>
        <dbReference type="ARBA" id="ARBA00023015"/>
    </source>
</evidence>
<dbReference type="CDD" id="cd03017">
    <property type="entry name" value="PRX_BCP"/>
    <property type="match status" value="1"/>
</dbReference>
<feature type="coiled-coil region" evidence="4">
    <location>
        <begin position="83"/>
        <end position="110"/>
    </location>
</feature>
<proteinExistence type="predicted"/>
<reference evidence="7 8" key="1">
    <citation type="submission" date="2018-09" db="EMBL/GenBank/DDBJ databases">
        <title>Nocardia yunnanensis sp. nov., an actinomycete isolated from a soil sample.</title>
        <authorList>
            <person name="Zhang J."/>
        </authorList>
    </citation>
    <scope>NUCLEOTIDE SEQUENCE [LARGE SCALE GENOMIC DNA]</scope>
    <source>
        <strain evidence="7 8">CFHS0054</strain>
    </source>
</reference>
<dbReference type="InterPro" id="IPR013766">
    <property type="entry name" value="Thioredoxin_domain"/>
</dbReference>
<dbReference type="SUPFAM" id="SSF46955">
    <property type="entry name" value="Putative DNA-binding domain"/>
    <property type="match status" value="1"/>
</dbReference>
<dbReference type="Pfam" id="PF13411">
    <property type="entry name" value="MerR_1"/>
    <property type="match status" value="1"/>
</dbReference>
<keyword evidence="3" id="KW-0804">Transcription</keyword>
<dbReference type="Proteomes" id="UP000267164">
    <property type="component" value="Chromosome"/>
</dbReference>
<evidence type="ECO:0000259" key="5">
    <source>
        <dbReference type="PROSITE" id="PS50937"/>
    </source>
</evidence>
<dbReference type="EMBL" id="CP032568">
    <property type="protein sequence ID" value="AYF73838.1"/>
    <property type="molecule type" value="Genomic_DNA"/>
</dbReference>
<dbReference type="InterPro" id="IPR036249">
    <property type="entry name" value="Thioredoxin-like_sf"/>
</dbReference>
<dbReference type="RefSeq" id="WP_120735764.1">
    <property type="nucleotide sequence ID" value="NZ_CP032568.1"/>
</dbReference>
<feature type="domain" description="Thioredoxin" evidence="6">
    <location>
        <begin position="145"/>
        <end position="308"/>
    </location>
</feature>
<dbReference type="PANTHER" id="PTHR30204">
    <property type="entry name" value="REDOX-CYCLING DRUG-SENSING TRANSCRIPTIONAL ACTIVATOR SOXR"/>
    <property type="match status" value="1"/>
</dbReference>
<evidence type="ECO:0000256" key="4">
    <source>
        <dbReference type="SAM" id="Coils"/>
    </source>
</evidence>
<dbReference type="PROSITE" id="PS00552">
    <property type="entry name" value="HTH_MERR_1"/>
    <property type="match status" value="1"/>
</dbReference>
<evidence type="ECO:0000313" key="8">
    <source>
        <dbReference type="Proteomes" id="UP000267164"/>
    </source>
</evidence>
<feature type="domain" description="HTH merR-type" evidence="5">
    <location>
        <begin position="1"/>
        <end position="68"/>
    </location>
</feature>
<evidence type="ECO:0000256" key="2">
    <source>
        <dbReference type="ARBA" id="ARBA00023125"/>
    </source>
</evidence>
<evidence type="ECO:0000259" key="6">
    <source>
        <dbReference type="PROSITE" id="PS51352"/>
    </source>
</evidence>
<dbReference type="KEGG" id="nyu:D7D52_08135"/>
<dbReference type="PROSITE" id="PS50937">
    <property type="entry name" value="HTH_MERR_2"/>
    <property type="match status" value="1"/>
</dbReference>
<dbReference type="Gene3D" id="1.10.1660.10">
    <property type="match status" value="1"/>
</dbReference>
<keyword evidence="4" id="KW-0175">Coiled coil</keyword>
<dbReference type="GO" id="GO:0003700">
    <property type="term" value="F:DNA-binding transcription factor activity"/>
    <property type="evidence" value="ECO:0007669"/>
    <property type="project" value="InterPro"/>
</dbReference>
<protein>
    <submittedName>
        <fullName evidence="7">MerR family transcriptional regulator</fullName>
    </submittedName>
</protein>
<organism evidence="7 8">
    <name type="scientific">Nocardia yunnanensis</name>
    <dbReference type="NCBI Taxonomy" id="2382165"/>
    <lineage>
        <taxon>Bacteria</taxon>
        <taxon>Bacillati</taxon>
        <taxon>Actinomycetota</taxon>
        <taxon>Actinomycetes</taxon>
        <taxon>Mycobacteriales</taxon>
        <taxon>Nocardiaceae</taxon>
        <taxon>Nocardia</taxon>
    </lineage>
</organism>
<dbReference type="PROSITE" id="PS51352">
    <property type="entry name" value="THIOREDOXIN_2"/>
    <property type="match status" value="1"/>
</dbReference>
<dbReference type="Pfam" id="PF08534">
    <property type="entry name" value="Redoxin"/>
    <property type="match status" value="1"/>
</dbReference>
<sequence>MKIGQVARLAEVSAKAIRRYEALGLVAPARQANGYREYDDDAVRLVREIRALNRLGIPVEETRPFLDCLASGGEHVDDCPSSLAEYRRAIAELGSQIDALTARRDRLIQRLHMAAHRNSVVPEGRELISLPPDLPVPADDGAADHLVGLAVPALTFDGTDGGVVDLAGLGSGRTIVYLYPLTGRPDVDLPDGWDSIPGARGCTAEACGFRDHHAELQIAGAERVFGLSSQSTGYQREVVERLGLPFVMLSDPGLRLAEALSLPTFEAGGQRLYRRLTLVLRGGVIEHVFYPVFPPDQHAEQVLAWLRG</sequence>
<dbReference type="Gene3D" id="3.40.30.10">
    <property type="entry name" value="Glutaredoxin"/>
    <property type="match status" value="1"/>
</dbReference>
<dbReference type="SMART" id="SM00422">
    <property type="entry name" value="HTH_MERR"/>
    <property type="match status" value="1"/>
</dbReference>
<accession>A0A386Z888</accession>
<dbReference type="GO" id="GO:0016491">
    <property type="term" value="F:oxidoreductase activity"/>
    <property type="evidence" value="ECO:0007669"/>
    <property type="project" value="InterPro"/>
</dbReference>
<dbReference type="AlphaFoldDB" id="A0A386Z888"/>
<evidence type="ECO:0000313" key="7">
    <source>
        <dbReference type="EMBL" id="AYF73838.1"/>
    </source>
</evidence>
<dbReference type="PRINTS" id="PR00040">
    <property type="entry name" value="HTHMERR"/>
</dbReference>
<keyword evidence="8" id="KW-1185">Reference proteome</keyword>
<dbReference type="PANTHER" id="PTHR30204:SF94">
    <property type="entry name" value="HEAVY METAL-DEPENDENT TRANSCRIPTIONAL REGULATOR HI_0293-RELATED"/>
    <property type="match status" value="1"/>
</dbReference>
<dbReference type="InterPro" id="IPR009061">
    <property type="entry name" value="DNA-bd_dom_put_sf"/>
</dbReference>
<evidence type="ECO:0000256" key="3">
    <source>
        <dbReference type="ARBA" id="ARBA00023163"/>
    </source>
</evidence>
<dbReference type="InterPro" id="IPR000551">
    <property type="entry name" value="MerR-type_HTH_dom"/>
</dbReference>
<dbReference type="InterPro" id="IPR013740">
    <property type="entry name" value="Redoxin"/>
</dbReference>
<keyword evidence="2" id="KW-0238">DNA-binding</keyword>
<dbReference type="SUPFAM" id="SSF52833">
    <property type="entry name" value="Thioredoxin-like"/>
    <property type="match status" value="1"/>
</dbReference>